<feature type="transmembrane region" description="Helical" evidence="1">
    <location>
        <begin position="120"/>
        <end position="137"/>
    </location>
</feature>
<dbReference type="CDD" id="cd01060">
    <property type="entry name" value="Membrane-FADS-like"/>
    <property type="match status" value="1"/>
</dbReference>
<dbReference type="GO" id="GO:0006629">
    <property type="term" value="P:lipid metabolic process"/>
    <property type="evidence" value="ECO:0007669"/>
    <property type="project" value="InterPro"/>
</dbReference>
<dbReference type="Pfam" id="PF00487">
    <property type="entry name" value="FA_desaturase"/>
    <property type="match status" value="1"/>
</dbReference>
<evidence type="ECO:0000256" key="1">
    <source>
        <dbReference type="SAM" id="Phobius"/>
    </source>
</evidence>
<keyword evidence="1" id="KW-0472">Membrane</keyword>
<dbReference type="EMBL" id="CP017641">
    <property type="protein sequence ID" value="APZ95601.1"/>
    <property type="molecule type" value="Genomic_DNA"/>
</dbReference>
<evidence type="ECO:0000313" key="4">
    <source>
        <dbReference type="Proteomes" id="UP000187735"/>
    </source>
</evidence>
<feature type="domain" description="Fatty acid desaturase" evidence="2">
    <location>
        <begin position="37"/>
        <end position="279"/>
    </location>
</feature>
<proteinExistence type="predicted"/>
<evidence type="ECO:0000259" key="2">
    <source>
        <dbReference type="Pfam" id="PF00487"/>
    </source>
</evidence>
<accession>A0A1P8WNH9</accession>
<dbReference type="Proteomes" id="UP000187735">
    <property type="component" value="Chromosome"/>
</dbReference>
<organism evidence="3 4">
    <name type="scientific">Fuerstiella marisgermanici</name>
    <dbReference type="NCBI Taxonomy" id="1891926"/>
    <lineage>
        <taxon>Bacteria</taxon>
        <taxon>Pseudomonadati</taxon>
        <taxon>Planctomycetota</taxon>
        <taxon>Planctomycetia</taxon>
        <taxon>Planctomycetales</taxon>
        <taxon>Planctomycetaceae</taxon>
        <taxon>Fuerstiella</taxon>
    </lineage>
</organism>
<keyword evidence="1" id="KW-0812">Transmembrane</keyword>
<dbReference type="OrthoDB" id="214298at2"/>
<feature type="transmembrane region" description="Helical" evidence="1">
    <location>
        <begin position="158"/>
        <end position="177"/>
    </location>
</feature>
<dbReference type="InterPro" id="IPR005804">
    <property type="entry name" value="FA_desaturase_dom"/>
</dbReference>
<reference evidence="3 4" key="1">
    <citation type="journal article" date="2016" name="Front. Microbiol.">
        <title>Fuerstia marisgermanicae gen. nov., sp. nov., an Unusual Member of the Phylum Planctomycetes from the German Wadden Sea.</title>
        <authorList>
            <person name="Kohn T."/>
            <person name="Heuer A."/>
            <person name="Jogler M."/>
            <person name="Vollmers J."/>
            <person name="Boedeker C."/>
            <person name="Bunk B."/>
            <person name="Rast P."/>
            <person name="Borchert D."/>
            <person name="Glockner I."/>
            <person name="Freese H.M."/>
            <person name="Klenk H.P."/>
            <person name="Overmann J."/>
            <person name="Kaster A.K."/>
            <person name="Rohde M."/>
            <person name="Wiegand S."/>
            <person name="Jogler C."/>
        </authorList>
    </citation>
    <scope>NUCLEOTIDE SEQUENCE [LARGE SCALE GENOMIC DNA]</scope>
    <source>
        <strain evidence="3 4">NH11</strain>
    </source>
</reference>
<feature type="transmembrane region" description="Helical" evidence="1">
    <location>
        <begin position="37"/>
        <end position="57"/>
    </location>
</feature>
<gene>
    <name evidence="3" type="ORF">Fuma_05260</name>
</gene>
<feature type="transmembrane region" description="Helical" evidence="1">
    <location>
        <begin position="6"/>
        <end position="25"/>
    </location>
</feature>
<keyword evidence="1" id="KW-1133">Transmembrane helix</keyword>
<evidence type="ECO:0000313" key="3">
    <source>
        <dbReference type="EMBL" id="APZ95601.1"/>
    </source>
</evidence>
<keyword evidence="4" id="KW-1185">Reference proteome</keyword>
<name>A0A1P8WNH9_9PLAN</name>
<protein>
    <submittedName>
        <fullName evidence="3">Fatty acid desaturase</fullName>
    </submittedName>
</protein>
<sequence>MSFKLLPRLIAFPIIACIGQCWWMANYSPTNMAASMIWIPLLAYAWFCIGGLTHEIVHGNLNSTPLVVTVSAKIIGTVLGIPHTVYREVHMRHHAYLNTPLDWEMWPYSDPRASLRFRRIFVWFDIVFAVVATPIIWGRICFSKESPVPLPIRRTMKIEYCGIAVFWLGTIGTGIWMHQTGRFQFQPEHFIFALPPLLATAVNGLRKIMDHVGTSSFDPLHGTRTVVGPSFITRTLSFFNFDLAVHGPHHRYPKLECSSLKQRMEEISEANPGQRYPIFPSFFAAFVDTLVAMVRNPGVGVNAGCTDDLSHLPSQTSAKVSSETHWG</sequence>
<dbReference type="STRING" id="1891926.Fuma_05260"/>
<dbReference type="AlphaFoldDB" id="A0A1P8WNH9"/>
<dbReference type="KEGG" id="fmr:Fuma_05260"/>